<evidence type="ECO:0000313" key="7">
    <source>
        <dbReference type="EMBL" id="SHF68784.1"/>
    </source>
</evidence>
<dbReference type="RefSeq" id="WP_062179677.1">
    <property type="nucleotide sequence ID" value="NZ_BBXL01000008.1"/>
</dbReference>
<dbReference type="Proteomes" id="UP000184480">
    <property type="component" value="Unassembled WGS sequence"/>
</dbReference>
<evidence type="ECO:0000256" key="6">
    <source>
        <dbReference type="SAM" id="Phobius"/>
    </source>
</evidence>
<dbReference type="InterPro" id="IPR023353">
    <property type="entry name" value="LemA-like_dom_sf"/>
</dbReference>
<comment type="subcellular location">
    <subcellularLocation>
        <location evidence="1">Membrane</location>
        <topology evidence="1">Single-pass membrane protein</topology>
    </subcellularLocation>
</comment>
<evidence type="ECO:0000256" key="3">
    <source>
        <dbReference type="ARBA" id="ARBA00022692"/>
    </source>
</evidence>
<dbReference type="OrthoDB" id="9804152at2"/>
<organism evidence="7 8">
    <name type="scientific">Dysgonomonas macrotermitis</name>
    <dbReference type="NCBI Taxonomy" id="1346286"/>
    <lineage>
        <taxon>Bacteria</taxon>
        <taxon>Pseudomonadati</taxon>
        <taxon>Bacteroidota</taxon>
        <taxon>Bacteroidia</taxon>
        <taxon>Bacteroidales</taxon>
        <taxon>Dysgonomonadaceae</taxon>
        <taxon>Dysgonomonas</taxon>
    </lineage>
</organism>
<name>A0A1M5DPH7_9BACT</name>
<dbReference type="PANTHER" id="PTHR34478:SF1">
    <property type="entry name" value="PROTEIN LEMA"/>
    <property type="match status" value="1"/>
</dbReference>
<keyword evidence="4 6" id="KW-1133">Transmembrane helix</keyword>
<dbReference type="Pfam" id="PF04011">
    <property type="entry name" value="LemA"/>
    <property type="match status" value="1"/>
</dbReference>
<evidence type="ECO:0000256" key="4">
    <source>
        <dbReference type="ARBA" id="ARBA00022989"/>
    </source>
</evidence>
<keyword evidence="8" id="KW-1185">Reference proteome</keyword>
<reference evidence="8" key="1">
    <citation type="submission" date="2016-11" db="EMBL/GenBank/DDBJ databases">
        <authorList>
            <person name="Varghese N."/>
            <person name="Submissions S."/>
        </authorList>
    </citation>
    <scope>NUCLEOTIDE SEQUENCE [LARGE SCALE GENOMIC DNA]</scope>
    <source>
        <strain evidence="8">DSM 27370</strain>
    </source>
</reference>
<keyword evidence="3 6" id="KW-0812">Transmembrane</keyword>
<dbReference type="AlphaFoldDB" id="A0A1M5DPH7"/>
<evidence type="ECO:0000256" key="5">
    <source>
        <dbReference type="ARBA" id="ARBA00023136"/>
    </source>
</evidence>
<accession>A0A1M5DPH7</accession>
<dbReference type="SUPFAM" id="SSF140478">
    <property type="entry name" value="LemA-like"/>
    <property type="match status" value="1"/>
</dbReference>
<dbReference type="InterPro" id="IPR007156">
    <property type="entry name" value="MamQ_LemA"/>
</dbReference>
<proteinExistence type="inferred from homology"/>
<evidence type="ECO:0000313" key="8">
    <source>
        <dbReference type="Proteomes" id="UP000184480"/>
    </source>
</evidence>
<dbReference type="EMBL" id="FQUC01000009">
    <property type="protein sequence ID" value="SHF68784.1"/>
    <property type="molecule type" value="Genomic_DNA"/>
</dbReference>
<protein>
    <submittedName>
        <fullName evidence="7">LemA protein</fullName>
    </submittedName>
</protein>
<keyword evidence="5 6" id="KW-0472">Membrane</keyword>
<feature type="transmembrane region" description="Helical" evidence="6">
    <location>
        <begin position="6"/>
        <end position="22"/>
    </location>
</feature>
<sequence>MGFGLIATLGAIVLIVIIIISIRNSLIGKKNKVEYANGAVDAMFKQRYDLIPNLVASVKQYMQHESGLLERLVQLRSQAQQPNLSEQQRNNLNNELDHALKTFNISVENYPNLKASEQFSRLQASLNECEGQLAAARRTYNAAVMEYNNAIEMFPSSIFASQMGYVRKEMITASEQEQVNPNVGNLFQ</sequence>
<evidence type="ECO:0000256" key="2">
    <source>
        <dbReference type="ARBA" id="ARBA00008854"/>
    </source>
</evidence>
<evidence type="ECO:0000256" key="1">
    <source>
        <dbReference type="ARBA" id="ARBA00004167"/>
    </source>
</evidence>
<dbReference type="STRING" id="1346286.SAMN05444362_10911"/>
<dbReference type="Gene3D" id="1.20.1440.20">
    <property type="entry name" value="LemA-like domain"/>
    <property type="match status" value="1"/>
</dbReference>
<dbReference type="PANTHER" id="PTHR34478">
    <property type="entry name" value="PROTEIN LEMA"/>
    <property type="match status" value="1"/>
</dbReference>
<dbReference type="GO" id="GO:0016020">
    <property type="term" value="C:membrane"/>
    <property type="evidence" value="ECO:0007669"/>
    <property type="project" value="UniProtKB-SubCell"/>
</dbReference>
<gene>
    <name evidence="7" type="ORF">SAMN05444362_10911</name>
</gene>
<comment type="similarity">
    <text evidence="2">Belongs to the LemA family.</text>
</comment>